<dbReference type="SUPFAM" id="SSF46785">
    <property type="entry name" value="Winged helix' DNA-binding domain"/>
    <property type="match status" value="1"/>
</dbReference>
<evidence type="ECO:0000259" key="4">
    <source>
        <dbReference type="PROSITE" id="PS51077"/>
    </source>
</evidence>
<dbReference type="InterPro" id="IPR036388">
    <property type="entry name" value="WH-like_DNA-bd_sf"/>
</dbReference>
<dbReference type="SMART" id="SM00346">
    <property type="entry name" value="HTH_ICLR"/>
    <property type="match status" value="1"/>
</dbReference>
<dbReference type="Proteomes" id="UP000574067">
    <property type="component" value="Unassembled WGS sequence"/>
</dbReference>
<dbReference type="GO" id="GO:0045892">
    <property type="term" value="P:negative regulation of DNA-templated transcription"/>
    <property type="evidence" value="ECO:0007669"/>
    <property type="project" value="TreeGrafter"/>
</dbReference>
<name>A0A848FE69_9BURK</name>
<evidence type="ECO:0000259" key="5">
    <source>
        <dbReference type="PROSITE" id="PS51078"/>
    </source>
</evidence>
<dbReference type="GO" id="GO:0003677">
    <property type="term" value="F:DNA binding"/>
    <property type="evidence" value="ECO:0007669"/>
    <property type="project" value="UniProtKB-KW"/>
</dbReference>
<feature type="domain" description="HTH iclR-type" evidence="4">
    <location>
        <begin position="16"/>
        <end position="77"/>
    </location>
</feature>
<keyword evidence="3" id="KW-0804">Transcription</keyword>
<dbReference type="AlphaFoldDB" id="A0A848FE69"/>
<dbReference type="GO" id="GO:0003700">
    <property type="term" value="F:DNA-binding transcription factor activity"/>
    <property type="evidence" value="ECO:0007669"/>
    <property type="project" value="TreeGrafter"/>
</dbReference>
<evidence type="ECO:0000256" key="1">
    <source>
        <dbReference type="ARBA" id="ARBA00023015"/>
    </source>
</evidence>
<dbReference type="Gene3D" id="3.30.450.40">
    <property type="match status" value="1"/>
</dbReference>
<evidence type="ECO:0000256" key="2">
    <source>
        <dbReference type="ARBA" id="ARBA00023125"/>
    </source>
</evidence>
<dbReference type="PROSITE" id="PS51077">
    <property type="entry name" value="HTH_ICLR"/>
    <property type="match status" value="1"/>
</dbReference>
<evidence type="ECO:0000313" key="7">
    <source>
        <dbReference type="Proteomes" id="UP000574067"/>
    </source>
</evidence>
<reference evidence="6 7" key="1">
    <citation type="submission" date="2020-04" db="EMBL/GenBank/DDBJ databases">
        <title>Azohydromonas sp. isolated from soil.</title>
        <authorList>
            <person name="Dahal R.H."/>
        </authorList>
    </citation>
    <scope>NUCLEOTIDE SEQUENCE [LARGE SCALE GENOMIC DNA]</scope>
    <source>
        <strain evidence="6 7">G-1-1-14</strain>
    </source>
</reference>
<dbReference type="Gene3D" id="1.10.10.10">
    <property type="entry name" value="Winged helix-like DNA-binding domain superfamily/Winged helix DNA-binding domain"/>
    <property type="match status" value="1"/>
</dbReference>
<dbReference type="InterPro" id="IPR014757">
    <property type="entry name" value="Tscrpt_reg_IclR_C"/>
</dbReference>
<dbReference type="PANTHER" id="PTHR30136:SF24">
    <property type="entry name" value="HTH-TYPE TRANSCRIPTIONAL REPRESSOR ALLR"/>
    <property type="match status" value="1"/>
</dbReference>
<proteinExistence type="predicted"/>
<dbReference type="PANTHER" id="PTHR30136">
    <property type="entry name" value="HELIX-TURN-HELIX TRANSCRIPTIONAL REGULATOR, ICLR FAMILY"/>
    <property type="match status" value="1"/>
</dbReference>
<keyword evidence="1" id="KW-0805">Transcription regulation</keyword>
<gene>
    <name evidence="6" type="ORF">HHL10_14515</name>
</gene>
<dbReference type="InterPro" id="IPR005471">
    <property type="entry name" value="Tscrpt_reg_IclR_N"/>
</dbReference>
<comment type="caution">
    <text evidence="6">The sequence shown here is derived from an EMBL/GenBank/DDBJ whole genome shotgun (WGS) entry which is preliminary data.</text>
</comment>
<dbReference type="InterPro" id="IPR036390">
    <property type="entry name" value="WH_DNA-bd_sf"/>
</dbReference>
<dbReference type="Pfam" id="PF01614">
    <property type="entry name" value="IclR_C"/>
    <property type="match status" value="1"/>
</dbReference>
<dbReference type="EMBL" id="JABBFW010000009">
    <property type="protein sequence ID" value="NML16191.1"/>
    <property type="molecule type" value="Genomic_DNA"/>
</dbReference>
<keyword evidence="7" id="KW-1185">Reference proteome</keyword>
<accession>A0A848FE69</accession>
<sequence length="278" mass="29161">MAAAQGNAVPAQPPLVPAVARALTLLERIAQARRPLTLARLVAELGYPKSSVHGLCNTLLSFGYLRRQADGAFLIGARVMGLAEAFVAGTQVTEEFNALWKATAGGAHDETIILSVLDGTEVVYVAARPGRRPLGLAFNVGMRLPAHLAATGKAMLAHQPIERLAQLFPADPLPRMSGKGPLTRTALRRELRATRERGYSVDDEGVREGVYCMGAPVFDASGQAVAGVGVCINKSMLGTDGGARHLEVVLGTARELTQRLGGSVPLASRDIVKQGGGA</sequence>
<dbReference type="InterPro" id="IPR029016">
    <property type="entry name" value="GAF-like_dom_sf"/>
</dbReference>
<organism evidence="6 7">
    <name type="scientific">Azohydromonas caseinilytica</name>
    <dbReference type="NCBI Taxonomy" id="2728836"/>
    <lineage>
        <taxon>Bacteria</taxon>
        <taxon>Pseudomonadati</taxon>
        <taxon>Pseudomonadota</taxon>
        <taxon>Betaproteobacteria</taxon>
        <taxon>Burkholderiales</taxon>
        <taxon>Sphaerotilaceae</taxon>
        <taxon>Azohydromonas</taxon>
    </lineage>
</organism>
<protein>
    <submittedName>
        <fullName evidence="6">IclR family transcriptional regulator</fullName>
    </submittedName>
</protein>
<evidence type="ECO:0000256" key="3">
    <source>
        <dbReference type="ARBA" id="ARBA00023163"/>
    </source>
</evidence>
<dbReference type="SUPFAM" id="SSF55781">
    <property type="entry name" value="GAF domain-like"/>
    <property type="match status" value="1"/>
</dbReference>
<evidence type="ECO:0000313" key="6">
    <source>
        <dbReference type="EMBL" id="NML16191.1"/>
    </source>
</evidence>
<feature type="domain" description="IclR-ED" evidence="5">
    <location>
        <begin position="78"/>
        <end position="262"/>
    </location>
</feature>
<dbReference type="PROSITE" id="PS51078">
    <property type="entry name" value="ICLR_ED"/>
    <property type="match status" value="1"/>
</dbReference>
<dbReference type="InterPro" id="IPR050707">
    <property type="entry name" value="HTH_MetabolicPath_Reg"/>
</dbReference>
<keyword evidence="2" id="KW-0238">DNA-binding</keyword>
<dbReference type="Pfam" id="PF09339">
    <property type="entry name" value="HTH_IclR"/>
    <property type="match status" value="1"/>
</dbReference>